<dbReference type="AlphaFoldDB" id="A0A7S1WA65"/>
<gene>
    <name evidence="2" type="ORF">ACAT0790_LOCUS34449</name>
</gene>
<proteinExistence type="predicted"/>
<protein>
    <submittedName>
        <fullName evidence="2">Uncharacterized protein</fullName>
    </submittedName>
</protein>
<dbReference type="EMBL" id="HBGE01057184">
    <property type="protein sequence ID" value="CAD9156698.1"/>
    <property type="molecule type" value="Transcribed_RNA"/>
</dbReference>
<evidence type="ECO:0000313" key="2">
    <source>
        <dbReference type="EMBL" id="CAD9156698.1"/>
    </source>
</evidence>
<name>A0A7S1WA65_ALECA</name>
<accession>A0A7S1WA65</accession>
<feature type="region of interest" description="Disordered" evidence="1">
    <location>
        <begin position="278"/>
        <end position="336"/>
    </location>
</feature>
<organism evidence="2">
    <name type="scientific">Alexandrium catenella</name>
    <name type="common">Red tide dinoflagellate</name>
    <name type="synonym">Gonyaulax catenella</name>
    <dbReference type="NCBI Taxonomy" id="2925"/>
    <lineage>
        <taxon>Eukaryota</taxon>
        <taxon>Sar</taxon>
        <taxon>Alveolata</taxon>
        <taxon>Dinophyceae</taxon>
        <taxon>Gonyaulacales</taxon>
        <taxon>Pyrocystaceae</taxon>
        <taxon>Alexandrium</taxon>
    </lineage>
</organism>
<reference evidence="2" key="1">
    <citation type="submission" date="2021-01" db="EMBL/GenBank/DDBJ databases">
        <authorList>
            <person name="Corre E."/>
            <person name="Pelletier E."/>
            <person name="Niang G."/>
            <person name="Scheremetjew M."/>
            <person name="Finn R."/>
            <person name="Kale V."/>
            <person name="Holt S."/>
            <person name="Cochrane G."/>
            <person name="Meng A."/>
            <person name="Brown T."/>
            <person name="Cohen L."/>
        </authorList>
    </citation>
    <scope>NUCLEOTIDE SEQUENCE</scope>
    <source>
        <strain evidence="2">OF101</strain>
    </source>
</reference>
<feature type="compositionally biased region" description="Polar residues" evidence="1">
    <location>
        <begin position="291"/>
        <end position="303"/>
    </location>
</feature>
<evidence type="ECO:0000256" key="1">
    <source>
        <dbReference type="SAM" id="MobiDB-lite"/>
    </source>
</evidence>
<sequence length="336" mass="38358">MNQTMFWLQVTSAFERLWIRVRMWLQRKQLDKDAERDYIRTLQNSRSITTQDMGTEPLLTPEAVEKYKQKIEAMFAPTVFSRGVELSSLQLGFMDLIAVPPQEMRYWLDEFEKRYGQNKDLQSHQMKRLGNMVRDAYTQTSTDRKEVLGSEAQQTAVYTHDRFTVAWLPKLGILPGQSSKGKRVTRATAPVDAGTQTSMFDFDELGPLQNKVYAPFKDRSNRVMVAWAHFVTQISLPDIKVLGPLLHERSTRSVKDLMQQLEVAKMKRVAVQKERQLLERRGTSKEAVGSVASSSSRTPTHTTLAVAPVPSAQSVRGSAPMMQRPSLSQKKGRYED</sequence>